<evidence type="ECO:0000313" key="10">
    <source>
        <dbReference type="EMBL" id="GAX86843.1"/>
    </source>
</evidence>
<dbReference type="InterPro" id="IPR015424">
    <property type="entry name" value="PyrdxlP-dep_Trfase"/>
</dbReference>
<name>A0A292YBD7_9BACT</name>
<proteinExistence type="inferred from homology"/>
<evidence type="ECO:0000256" key="1">
    <source>
        <dbReference type="ARBA" id="ARBA00001933"/>
    </source>
</evidence>
<comment type="similarity">
    <text evidence="7">Belongs to the class-V pyridoxal-phosphate-dependent aminotransferase family.</text>
</comment>
<keyword evidence="11" id="KW-1185">Reference proteome</keyword>
<dbReference type="Gene3D" id="3.40.640.10">
    <property type="entry name" value="Type I PLP-dependent aspartate aminotransferase-like (Major domain)"/>
    <property type="match status" value="1"/>
</dbReference>
<gene>
    <name evidence="10" type="ORF">LNAT_P0138</name>
</gene>
<organism evidence="10 11">
    <name type="scientific">Lebetimonas natsushimae</name>
    <dbReference type="NCBI Taxonomy" id="1936991"/>
    <lineage>
        <taxon>Bacteria</taxon>
        <taxon>Pseudomonadati</taxon>
        <taxon>Campylobacterota</taxon>
        <taxon>Epsilonproteobacteria</taxon>
        <taxon>Nautiliales</taxon>
        <taxon>Nautiliaceae</taxon>
        <taxon>Lebetimonas</taxon>
    </lineage>
</organism>
<keyword evidence="4 6" id="KW-0663">Pyridoxal phosphate</keyword>
<dbReference type="InterPro" id="IPR020578">
    <property type="entry name" value="Aminotrans_V_PyrdxlP_BS"/>
</dbReference>
<evidence type="ECO:0000313" key="11">
    <source>
        <dbReference type="Proteomes" id="UP000217944"/>
    </source>
</evidence>
<dbReference type="Gene3D" id="3.90.1150.10">
    <property type="entry name" value="Aspartate Aminotransferase, domain 1"/>
    <property type="match status" value="1"/>
</dbReference>
<dbReference type="InterPro" id="IPR015422">
    <property type="entry name" value="PyrdxlP-dep_Trfase_small"/>
</dbReference>
<evidence type="ECO:0000256" key="2">
    <source>
        <dbReference type="ARBA" id="ARBA00022576"/>
    </source>
</evidence>
<dbReference type="OrthoDB" id="9766472at2"/>
<accession>A0A292YBD7</accession>
<dbReference type="InterPro" id="IPR015421">
    <property type="entry name" value="PyrdxlP-dep_Trfase_major"/>
</dbReference>
<keyword evidence="3" id="KW-0808">Transferase</keyword>
<reference evidence="10 11" key="1">
    <citation type="journal article" date="2017" name="Syst. Appl. Microbiol.">
        <title>Lebetimonas natsushimae sp. nov., a novel strictly anaerobic, moderately thermophilic chemoautotroph isolated from a deep-sea hydrothermal vent polychaete nest in the Mid-Okinawa Trough.</title>
        <authorList>
            <person name="Nagata R."/>
            <person name="Takaki Y."/>
            <person name="Tame A."/>
            <person name="Nunoura T."/>
            <person name="Muto H."/>
            <person name="Mino S."/>
            <person name="Sawayama S."/>
            <person name="Takai K."/>
            <person name="Nakagawa S."/>
        </authorList>
    </citation>
    <scope>NUCLEOTIDE SEQUENCE [LARGE SCALE GENOMIC DNA]</scope>
    <source>
        <strain evidence="10 11">HS1857</strain>
    </source>
</reference>
<dbReference type="Proteomes" id="UP000217944">
    <property type="component" value="Unassembled WGS sequence"/>
</dbReference>
<protein>
    <recommendedName>
        <fullName evidence="9">Aminotransferase class V domain-containing protein</fullName>
    </recommendedName>
</protein>
<dbReference type="GO" id="GO:0008483">
    <property type="term" value="F:transaminase activity"/>
    <property type="evidence" value="ECO:0007669"/>
    <property type="project" value="UniProtKB-KW"/>
</dbReference>
<evidence type="ECO:0000259" key="9">
    <source>
        <dbReference type="Pfam" id="PF00266"/>
    </source>
</evidence>
<dbReference type="AlphaFoldDB" id="A0A292YBD7"/>
<dbReference type="PANTHER" id="PTHR42778:SF1">
    <property type="entry name" value="2-AMINOETHYLPHOSPHONATE--PYRUVATE TRANSAMINASE"/>
    <property type="match status" value="1"/>
</dbReference>
<dbReference type="Pfam" id="PF00266">
    <property type="entry name" value="Aminotran_5"/>
    <property type="match status" value="1"/>
</dbReference>
<dbReference type="PIRSF" id="PIRSF000524">
    <property type="entry name" value="SPT"/>
    <property type="match status" value="1"/>
</dbReference>
<feature type="domain" description="Aminotransferase class V" evidence="9">
    <location>
        <begin position="23"/>
        <end position="313"/>
    </location>
</feature>
<evidence type="ECO:0000256" key="5">
    <source>
        <dbReference type="PIRSR" id="PIRSR000524-1"/>
    </source>
</evidence>
<sequence length="366" mass="40388">MILATPGPVEIPYFVRETFLKETIHHRTPEFKAILLDTLEKFKNVTHLPEAVFLTSSGSGAMEAAVINIVKKKALTVNAGKFGERWGKICAAFDIPFREIKYDWDTPASADDIVAAIEEDGEIDSIFIQISESAGGLRHPVEEIAAEVKLINPDIIIVADAITAMGVEDIDTSNIDVLVGGSQKAFMLPPGLAMLGLSVKAVERIGKGKGFYFNLANEIKKQREGSTSFTPATSLIIALNEVLKKLEEIGFEKHYENTAKRHAALLASIEAIGLNIFPQVPALSMAAVYSEKAEEIRKILKEKYEINVAGGQDFMKGKLFRINNMGIIEENKMQYIVNSLELALDELGIRKYDGTAVRVYTNEREK</sequence>
<evidence type="ECO:0000256" key="7">
    <source>
        <dbReference type="RuleBase" id="RU004075"/>
    </source>
</evidence>
<comment type="caution">
    <text evidence="10">The sequence shown here is derived from an EMBL/GenBank/DDBJ whole genome shotgun (WGS) entry which is preliminary data.</text>
</comment>
<dbReference type="InterPro" id="IPR000192">
    <property type="entry name" value="Aminotrans_V_dom"/>
</dbReference>
<dbReference type="SUPFAM" id="SSF53383">
    <property type="entry name" value="PLP-dependent transferases"/>
    <property type="match status" value="1"/>
</dbReference>
<evidence type="ECO:0000256" key="4">
    <source>
        <dbReference type="ARBA" id="ARBA00022898"/>
    </source>
</evidence>
<evidence type="ECO:0000256" key="6">
    <source>
        <dbReference type="PIRSR" id="PIRSR000524-50"/>
    </source>
</evidence>
<feature type="modified residue" description="N6-(pyridoxal phosphate)lysine" evidence="6">
    <location>
        <position position="184"/>
    </location>
</feature>
<dbReference type="RefSeq" id="WP_096258007.1">
    <property type="nucleotide sequence ID" value="NZ_BDME01000001.1"/>
</dbReference>
<dbReference type="PANTHER" id="PTHR42778">
    <property type="entry name" value="2-AMINOETHYLPHOSPHONATE--PYRUVATE TRANSAMINASE"/>
    <property type="match status" value="1"/>
</dbReference>
<evidence type="ECO:0000256" key="3">
    <source>
        <dbReference type="ARBA" id="ARBA00022679"/>
    </source>
</evidence>
<dbReference type="EMBL" id="BDME01000001">
    <property type="protein sequence ID" value="GAX86843.1"/>
    <property type="molecule type" value="Genomic_DNA"/>
</dbReference>
<comment type="cofactor">
    <cofactor evidence="1 6 8">
        <name>pyridoxal 5'-phosphate</name>
        <dbReference type="ChEBI" id="CHEBI:597326"/>
    </cofactor>
</comment>
<dbReference type="InterPro" id="IPR024169">
    <property type="entry name" value="SP_NH2Trfase/AEP_transaminase"/>
</dbReference>
<keyword evidence="2" id="KW-0032">Aminotransferase</keyword>
<dbReference type="PROSITE" id="PS00595">
    <property type="entry name" value="AA_TRANSFER_CLASS_5"/>
    <property type="match status" value="1"/>
</dbReference>
<feature type="binding site" evidence="5">
    <location>
        <position position="321"/>
    </location>
    <ligand>
        <name>substrate</name>
    </ligand>
</feature>
<evidence type="ECO:0000256" key="8">
    <source>
        <dbReference type="RuleBase" id="RU004504"/>
    </source>
</evidence>